<accession>A0A8J1M2D1</accession>
<dbReference type="RefSeq" id="XP_041435834.1">
    <property type="nucleotide sequence ID" value="XM_041579900.1"/>
</dbReference>
<dbReference type="AlphaFoldDB" id="A0A8J1M2D1"/>
<dbReference type="KEGG" id="xla:121399367"/>
<name>A0A8J1M2D1_XENLA</name>
<protein>
    <submittedName>
        <fullName evidence="2">Uncharacterized protein LOC121399367</fullName>
    </submittedName>
</protein>
<dbReference type="OrthoDB" id="9904016at2759"/>
<keyword evidence="1" id="KW-1185">Reference proteome</keyword>
<organism evidence="1 2">
    <name type="scientific">Xenopus laevis</name>
    <name type="common">African clawed frog</name>
    <dbReference type="NCBI Taxonomy" id="8355"/>
    <lineage>
        <taxon>Eukaryota</taxon>
        <taxon>Metazoa</taxon>
        <taxon>Chordata</taxon>
        <taxon>Craniata</taxon>
        <taxon>Vertebrata</taxon>
        <taxon>Euteleostomi</taxon>
        <taxon>Amphibia</taxon>
        <taxon>Batrachia</taxon>
        <taxon>Anura</taxon>
        <taxon>Pipoidea</taxon>
        <taxon>Pipidae</taxon>
        <taxon>Xenopodinae</taxon>
        <taxon>Xenopus</taxon>
        <taxon>Xenopus</taxon>
    </lineage>
</organism>
<proteinExistence type="predicted"/>
<gene>
    <name evidence="2" type="primary">LOC121399367</name>
</gene>
<sequence>MMRKVTNAQEKEWHNCLPCSNFQVMEQHKGDFQPIGSSDIHSSFQNHHYRYPSKILLKPITALHPEERTIQKIVVDLRPALGQVLNTCEEEYNSSSDEPPLVWAKTSEQQEAVKEQQEILSSSQGTASEEFRIYLPPIAQSQVEHLDAPVKLARMNLASVSNNGTITCHPEDKSGMLPPVCFPKLIVSQEPMKKMPEKQVQQRNMSARWIGVEKLQLPLSELVKVISRQTDYRHHTLINQVLHSLRERRKV</sequence>
<reference evidence="2" key="1">
    <citation type="submission" date="2025-08" db="UniProtKB">
        <authorList>
            <consortium name="RefSeq"/>
        </authorList>
    </citation>
    <scope>IDENTIFICATION</scope>
    <source>
        <strain evidence="2">J_2021</strain>
        <tissue evidence="2">Erythrocytes</tissue>
    </source>
</reference>
<evidence type="ECO:0000313" key="1">
    <source>
        <dbReference type="Proteomes" id="UP000186698"/>
    </source>
</evidence>
<dbReference type="GeneID" id="121399367"/>
<dbReference type="Proteomes" id="UP000186698">
    <property type="component" value="Chromosome 1S"/>
</dbReference>
<evidence type="ECO:0000313" key="2">
    <source>
        <dbReference type="RefSeq" id="XP_041435834.1"/>
    </source>
</evidence>